<keyword evidence="1 2" id="KW-0812">Transmembrane</keyword>
<reference evidence="3" key="3">
    <citation type="submission" date="2015-04" db="UniProtKB">
        <authorList>
            <consortium name="EnsemblPlants"/>
        </authorList>
    </citation>
    <scope>IDENTIFICATION</scope>
    <source>
        <strain evidence="3">cv. Jemalong A17</strain>
    </source>
</reference>
<protein>
    <submittedName>
        <fullName evidence="2">Transmembrane protein, putative</fullName>
    </submittedName>
</protein>
<dbReference type="EnsemblPlants" id="AES92454">
    <property type="protein sequence ID" value="AES92454"/>
    <property type="gene ID" value="MTR_4g130220"/>
</dbReference>
<feature type="transmembrane region" description="Helical" evidence="1">
    <location>
        <begin position="21"/>
        <end position="42"/>
    </location>
</feature>
<reference evidence="2 4" key="2">
    <citation type="journal article" date="2014" name="BMC Genomics">
        <title>An improved genome release (version Mt4.0) for the model legume Medicago truncatula.</title>
        <authorList>
            <person name="Tang H."/>
            <person name="Krishnakumar V."/>
            <person name="Bidwell S."/>
            <person name="Rosen B."/>
            <person name="Chan A."/>
            <person name="Zhou S."/>
            <person name="Gentzbittel L."/>
            <person name="Childs K.L."/>
            <person name="Yandell M."/>
            <person name="Gundlach H."/>
            <person name="Mayer K.F."/>
            <person name="Schwartz D.C."/>
            <person name="Town C.D."/>
        </authorList>
    </citation>
    <scope>GENOME REANNOTATION</scope>
    <source>
        <strain evidence="3 4">cv. Jemalong A17</strain>
    </source>
</reference>
<accession>G7JFH1</accession>
<dbReference type="HOGENOM" id="CLU_2402991_0_0_1"/>
<dbReference type="EMBL" id="CM001220">
    <property type="protein sequence ID" value="AES92454.1"/>
    <property type="molecule type" value="Genomic_DNA"/>
</dbReference>
<keyword evidence="1" id="KW-0472">Membrane</keyword>
<organism evidence="2 4">
    <name type="scientific">Medicago truncatula</name>
    <name type="common">Barrel medic</name>
    <name type="synonym">Medicago tribuloides</name>
    <dbReference type="NCBI Taxonomy" id="3880"/>
    <lineage>
        <taxon>Eukaryota</taxon>
        <taxon>Viridiplantae</taxon>
        <taxon>Streptophyta</taxon>
        <taxon>Embryophyta</taxon>
        <taxon>Tracheophyta</taxon>
        <taxon>Spermatophyta</taxon>
        <taxon>Magnoliopsida</taxon>
        <taxon>eudicotyledons</taxon>
        <taxon>Gunneridae</taxon>
        <taxon>Pentapetalae</taxon>
        <taxon>rosids</taxon>
        <taxon>fabids</taxon>
        <taxon>Fabales</taxon>
        <taxon>Fabaceae</taxon>
        <taxon>Papilionoideae</taxon>
        <taxon>50 kb inversion clade</taxon>
        <taxon>NPAAA clade</taxon>
        <taxon>Hologalegina</taxon>
        <taxon>IRL clade</taxon>
        <taxon>Trifolieae</taxon>
        <taxon>Medicago</taxon>
    </lineage>
</organism>
<name>G7JFH1_MEDTR</name>
<sequence>MVVYRWKKLKLKHKYKMEMSLPVVATAYEIQQCFIFYCRFLLWQMGLLRFFLCQRWGTQLPNVYLVRKIELIESLEDESFEKQWKKRVKNRVF</sequence>
<evidence type="ECO:0000256" key="1">
    <source>
        <dbReference type="SAM" id="Phobius"/>
    </source>
</evidence>
<keyword evidence="1" id="KW-1133">Transmembrane helix</keyword>
<dbReference type="PaxDb" id="3880-AES92454"/>
<evidence type="ECO:0000313" key="3">
    <source>
        <dbReference type="EnsemblPlants" id="AES92454"/>
    </source>
</evidence>
<dbReference type="AlphaFoldDB" id="G7JFH1"/>
<proteinExistence type="predicted"/>
<keyword evidence="4" id="KW-1185">Reference proteome</keyword>
<evidence type="ECO:0000313" key="2">
    <source>
        <dbReference type="EMBL" id="AES92454.1"/>
    </source>
</evidence>
<gene>
    <name evidence="2" type="ordered locus">MTR_4g130220</name>
</gene>
<evidence type="ECO:0000313" key="4">
    <source>
        <dbReference type="Proteomes" id="UP000002051"/>
    </source>
</evidence>
<dbReference type="Proteomes" id="UP000002051">
    <property type="component" value="Chromosome 4"/>
</dbReference>
<reference evidence="2 4" key="1">
    <citation type="journal article" date="2011" name="Nature">
        <title>The Medicago genome provides insight into the evolution of rhizobial symbioses.</title>
        <authorList>
            <person name="Young N.D."/>
            <person name="Debelle F."/>
            <person name="Oldroyd G.E."/>
            <person name="Geurts R."/>
            <person name="Cannon S.B."/>
            <person name="Udvardi M.K."/>
            <person name="Benedito V.A."/>
            <person name="Mayer K.F."/>
            <person name="Gouzy J."/>
            <person name="Schoof H."/>
            <person name="Van de Peer Y."/>
            <person name="Proost S."/>
            <person name="Cook D.R."/>
            <person name="Meyers B.C."/>
            <person name="Spannagl M."/>
            <person name="Cheung F."/>
            <person name="De Mita S."/>
            <person name="Krishnakumar V."/>
            <person name="Gundlach H."/>
            <person name="Zhou S."/>
            <person name="Mudge J."/>
            <person name="Bharti A.K."/>
            <person name="Murray J.D."/>
            <person name="Naoumkina M.A."/>
            <person name="Rosen B."/>
            <person name="Silverstein K.A."/>
            <person name="Tang H."/>
            <person name="Rombauts S."/>
            <person name="Zhao P.X."/>
            <person name="Zhou P."/>
            <person name="Barbe V."/>
            <person name="Bardou P."/>
            <person name="Bechner M."/>
            <person name="Bellec A."/>
            <person name="Berger A."/>
            <person name="Berges H."/>
            <person name="Bidwell S."/>
            <person name="Bisseling T."/>
            <person name="Choisne N."/>
            <person name="Couloux A."/>
            <person name="Denny R."/>
            <person name="Deshpande S."/>
            <person name="Dai X."/>
            <person name="Doyle J.J."/>
            <person name="Dudez A.M."/>
            <person name="Farmer A.D."/>
            <person name="Fouteau S."/>
            <person name="Franken C."/>
            <person name="Gibelin C."/>
            <person name="Gish J."/>
            <person name="Goldstein S."/>
            <person name="Gonzalez A.J."/>
            <person name="Green P.J."/>
            <person name="Hallab A."/>
            <person name="Hartog M."/>
            <person name="Hua A."/>
            <person name="Humphray S.J."/>
            <person name="Jeong D.H."/>
            <person name="Jing Y."/>
            <person name="Jocker A."/>
            <person name="Kenton S.M."/>
            <person name="Kim D.J."/>
            <person name="Klee K."/>
            <person name="Lai H."/>
            <person name="Lang C."/>
            <person name="Lin S."/>
            <person name="Macmil S.L."/>
            <person name="Magdelenat G."/>
            <person name="Matthews L."/>
            <person name="McCorrison J."/>
            <person name="Monaghan E.L."/>
            <person name="Mun J.H."/>
            <person name="Najar F.Z."/>
            <person name="Nicholson C."/>
            <person name="Noirot C."/>
            <person name="O'Bleness M."/>
            <person name="Paule C.R."/>
            <person name="Poulain J."/>
            <person name="Prion F."/>
            <person name="Qin B."/>
            <person name="Qu C."/>
            <person name="Retzel E.F."/>
            <person name="Riddle C."/>
            <person name="Sallet E."/>
            <person name="Samain S."/>
            <person name="Samson N."/>
            <person name="Sanders I."/>
            <person name="Saurat O."/>
            <person name="Scarpelli C."/>
            <person name="Schiex T."/>
            <person name="Segurens B."/>
            <person name="Severin A.J."/>
            <person name="Sherrier D.J."/>
            <person name="Shi R."/>
            <person name="Sims S."/>
            <person name="Singer S.R."/>
            <person name="Sinharoy S."/>
            <person name="Sterck L."/>
            <person name="Viollet A."/>
            <person name="Wang B.B."/>
            <person name="Wang K."/>
            <person name="Wang M."/>
            <person name="Wang X."/>
            <person name="Warfsmann J."/>
            <person name="Weissenbach J."/>
            <person name="White D.D."/>
            <person name="White J.D."/>
            <person name="Wiley G.B."/>
            <person name="Wincker P."/>
            <person name="Xing Y."/>
            <person name="Yang L."/>
            <person name="Yao Z."/>
            <person name="Ying F."/>
            <person name="Zhai J."/>
            <person name="Zhou L."/>
            <person name="Zuber A."/>
            <person name="Denarie J."/>
            <person name="Dixon R.A."/>
            <person name="May G.D."/>
            <person name="Schwartz D.C."/>
            <person name="Rogers J."/>
            <person name="Quetier F."/>
            <person name="Town C.D."/>
            <person name="Roe B.A."/>
        </authorList>
    </citation>
    <scope>NUCLEOTIDE SEQUENCE [LARGE SCALE GENOMIC DNA]</scope>
    <source>
        <strain evidence="2">A17</strain>
        <strain evidence="3 4">cv. Jemalong A17</strain>
    </source>
</reference>